<evidence type="ECO:0000313" key="4">
    <source>
        <dbReference type="Proteomes" id="UP001500804"/>
    </source>
</evidence>
<feature type="transmembrane region" description="Helical" evidence="2">
    <location>
        <begin position="323"/>
        <end position="342"/>
    </location>
</feature>
<feature type="region of interest" description="Disordered" evidence="1">
    <location>
        <begin position="196"/>
        <end position="244"/>
    </location>
</feature>
<name>A0ABP9NQA7_9PSEU</name>
<reference evidence="4" key="1">
    <citation type="journal article" date="2019" name="Int. J. Syst. Evol. Microbiol.">
        <title>The Global Catalogue of Microorganisms (GCM) 10K type strain sequencing project: providing services to taxonomists for standard genome sequencing and annotation.</title>
        <authorList>
            <consortium name="The Broad Institute Genomics Platform"/>
            <consortium name="The Broad Institute Genome Sequencing Center for Infectious Disease"/>
            <person name="Wu L."/>
            <person name="Ma J."/>
        </authorList>
    </citation>
    <scope>NUCLEOTIDE SEQUENCE [LARGE SCALE GENOMIC DNA]</scope>
    <source>
        <strain evidence="4">JCM 18302</strain>
    </source>
</reference>
<keyword evidence="4" id="KW-1185">Reference proteome</keyword>
<keyword evidence="2" id="KW-0472">Membrane</keyword>
<dbReference type="EMBL" id="BAABJO010000023">
    <property type="protein sequence ID" value="GAA5131254.1"/>
    <property type="molecule type" value="Genomic_DNA"/>
</dbReference>
<protein>
    <submittedName>
        <fullName evidence="3">Uncharacterized protein</fullName>
    </submittedName>
</protein>
<keyword evidence="2" id="KW-0812">Transmembrane</keyword>
<comment type="caution">
    <text evidence="3">The sequence shown here is derived from an EMBL/GenBank/DDBJ whole genome shotgun (WGS) entry which is preliminary data.</text>
</comment>
<feature type="transmembrane region" description="Helical" evidence="2">
    <location>
        <begin position="354"/>
        <end position="379"/>
    </location>
</feature>
<feature type="compositionally biased region" description="Pro residues" evidence="1">
    <location>
        <begin position="228"/>
        <end position="242"/>
    </location>
</feature>
<feature type="compositionally biased region" description="Low complexity" evidence="1">
    <location>
        <begin position="210"/>
        <end position="227"/>
    </location>
</feature>
<evidence type="ECO:0000313" key="3">
    <source>
        <dbReference type="EMBL" id="GAA5131254.1"/>
    </source>
</evidence>
<feature type="transmembrane region" description="Helical" evidence="2">
    <location>
        <begin position="266"/>
        <end position="292"/>
    </location>
</feature>
<feature type="transmembrane region" description="Helical" evidence="2">
    <location>
        <begin position="391"/>
        <end position="409"/>
    </location>
</feature>
<organism evidence="3 4">
    <name type="scientific">Pseudonocardia adelaidensis</name>
    <dbReference type="NCBI Taxonomy" id="648754"/>
    <lineage>
        <taxon>Bacteria</taxon>
        <taxon>Bacillati</taxon>
        <taxon>Actinomycetota</taxon>
        <taxon>Actinomycetes</taxon>
        <taxon>Pseudonocardiales</taxon>
        <taxon>Pseudonocardiaceae</taxon>
        <taxon>Pseudonocardia</taxon>
    </lineage>
</organism>
<keyword evidence="2" id="KW-1133">Transmembrane helix</keyword>
<feature type="transmembrane region" description="Helical" evidence="2">
    <location>
        <begin position="509"/>
        <end position="527"/>
    </location>
</feature>
<accession>A0ABP9NQA7</accession>
<proteinExistence type="predicted"/>
<evidence type="ECO:0000256" key="1">
    <source>
        <dbReference type="SAM" id="MobiDB-lite"/>
    </source>
</evidence>
<feature type="compositionally biased region" description="Acidic residues" evidence="1">
    <location>
        <begin position="85"/>
        <end position="140"/>
    </location>
</feature>
<evidence type="ECO:0000256" key="2">
    <source>
        <dbReference type="SAM" id="Phobius"/>
    </source>
</evidence>
<feature type="transmembrane region" description="Helical" evidence="2">
    <location>
        <begin position="436"/>
        <end position="454"/>
    </location>
</feature>
<dbReference type="Proteomes" id="UP001500804">
    <property type="component" value="Unassembled WGS sequence"/>
</dbReference>
<gene>
    <name evidence="3" type="ORF">GCM10023320_54320</name>
</gene>
<sequence>MEMTVRSATVIRAALAGAVVFLIAVGVTAPALAGSGDGDDDTCPDAGPVAALLHGRACTDERPDRVLAPGSLLDPQYPDFPDFPGLDDEDDDPDDDADDADDADDSDDDEESDDDAHEAPDEDADSDESEDAGSDEDAAAADDRSDDSGGTADEDAAPAVASSEERPARKAPAADSGAGAAVGAAVLPGVGDAVDGGRSPGLDWTGALTRDAPSAEPAPASDAEPAPRAAPVPSPPAGPPAAPEHAADLAAVAFATSFPSPIEARWGLGAVLPSLVLTLLVLAALALPVGLLNRAAAEHPDRIEAVLGRLRVPPGTGRPAPGAFLTAVAITAAAGAVMLGFLTPEFPFDTSAPALLVGLATAFVLVTAAQQGTQLLYVARWWGVRCHVGPVPGFLLLGAVGVVLSRAVGLEPGLVLGTLVTFRTARALRADEEGPAVALAATALTALGGIAWIVREPLVAAAGAPGTFLADTVATALTATSVSAAANLLFALVPLSFLPGAALLRWSPALWALFACTGGFAFVHLAVRPAVEVLADRAGALAVLLGVYLVGAAALWVWLRFTRSPGTTGTLART</sequence>
<feature type="transmembrane region" description="Helical" evidence="2">
    <location>
        <begin position="474"/>
        <end position="497"/>
    </location>
</feature>
<feature type="region of interest" description="Disordered" evidence="1">
    <location>
        <begin position="60"/>
        <end position="177"/>
    </location>
</feature>
<feature type="transmembrane region" description="Helical" evidence="2">
    <location>
        <begin position="539"/>
        <end position="559"/>
    </location>
</feature>